<dbReference type="Proteomes" id="UP000030764">
    <property type="component" value="Unassembled WGS sequence"/>
</dbReference>
<keyword evidence="4" id="KW-1185">Reference proteome</keyword>
<sequence>MQCALMHCETEGGLQEVRSTDELVRLSGKRESTVKNCKDFVEQIRVFEVSPSDILVSYDVKDLFTSVPIPCTLNVLQELLYADDSLPQRTKLRPFQIVQLASFCMLEGNFFHFQGRFYRQEGGAPMGSPLSPVLAEVFMEHLEGKAFSEGDKNILPRFFKRYVDDIFVIIESGKEDAFLSYLNSLFPNTISFTIEKEMSGQLKTTVYRKPTHSNRYLHFSSHHLRAVMKGIMRGMVKRAIDLCEPEFLREVLHHIYKTFKENGYPSQFLHSVMQETIESSRRVHKNDLPGPRILLPYYKGLSEKIQRLGRRLQLSVCYKRGPNLRSLLRTDKVKLPIDKFPGVVYEMKNLKRYKNAKQELEGTNTETDHRGRPPSLTPLVAMERALAASAVAEHAAHCSGSLQTRILCKEPQLSNGRIKEALYIQHNTTINRDNGVEKHGKVSNIIRNEKKEEEKRRKRQNRIEEPSLTLPTGKPRYHEKSRKKRRR</sequence>
<dbReference type="PANTHER" id="PTHR21301">
    <property type="entry name" value="REVERSE TRANSCRIPTASE"/>
    <property type="match status" value="1"/>
</dbReference>
<dbReference type="PANTHER" id="PTHR21301:SF11">
    <property type="entry name" value="GIY-YIG DOMAIN-CONTAINING PROTEIN"/>
    <property type="match status" value="1"/>
</dbReference>
<feature type="region of interest" description="Disordered" evidence="1">
    <location>
        <begin position="447"/>
        <end position="487"/>
    </location>
</feature>
<feature type="compositionally biased region" description="Basic and acidic residues" evidence="1">
    <location>
        <begin position="447"/>
        <end position="465"/>
    </location>
</feature>
<feature type="domain" description="Reverse transcriptase" evidence="2">
    <location>
        <begin position="1"/>
        <end position="221"/>
    </location>
</feature>
<dbReference type="PROSITE" id="PS50878">
    <property type="entry name" value="RT_POL"/>
    <property type="match status" value="1"/>
</dbReference>
<dbReference type="EMBL" id="KL363543">
    <property type="protein sequence ID" value="KFD45341.1"/>
    <property type="molecule type" value="Genomic_DNA"/>
</dbReference>
<evidence type="ECO:0000313" key="4">
    <source>
        <dbReference type="Proteomes" id="UP000030764"/>
    </source>
</evidence>
<evidence type="ECO:0000313" key="3">
    <source>
        <dbReference type="EMBL" id="KFD45341.1"/>
    </source>
</evidence>
<dbReference type="Pfam" id="PF00078">
    <property type="entry name" value="RVT_1"/>
    <property type="match status" value="1"/>
</dbReference>
<protein>
    <recommendedName>
        <fullName evidence="2">Reverse transcriptase domain-containing protein</fullName>
    </recommendedName>
</protein>
<accession>A0A085LK45</accession>
<feature type="compositionally biased region" description="Basic residues" evidence="1">
    <location>
        <begin position="475"/>
        <end position="487"/>
    </location>
</feature>
<dbReference type="InterPro" id="IPR058912">
    <property type="entry name" value="HTH_animal"/>
</dbReference>
<dbReference type="InterPro" id="IPR000477">
    <property type="entry name" value="RT_dom"/>
</dbReference>
<proteinExistence type="predicted"/>
<name>A0A085LK45_9BILA</name>
<organism evidence="3 4">
    <name type="scientific">Trichuris suis</name>
    <name type="common">pig whipworm</name>
    <dbReference type="NCBI Taxonomy" id="68888"/>
    <lineage>
        <taxon>Eukaryota</taxon>
        <taxon>Metazoa</taxon>
        <taxon>Ecdysozoa</taxon>
        <taxon>Nematoda</taxon>
        <taxon>Enoplea</taxon>
        <taxon>Dorylaimia</taxon>
        <taxon>Trichinellida</taxon>
        <taxon>Trichuridae</taxon>
        <taxon>Trichuris</taxon>
    </lineage>
</organism>
<gene>
    <name evidence="3" type="ORF">M513_13783</name>
</gene>
<evidence type="ECO:0000256" key="1">
    <source>
        <dbReference type="SAM" id="MobiDB-lite"/>
    </source>
</evidence>
<evidence type="ECO:0000259" key="2">
    <source>
        <dbReference type="PROSITE" id="PS50878"/>
    </source>
</evidence>
<dbReference type="AlphaFoldDB" id="A0A085LK45"/>
<dbReference type="Pfam" id="PF26215">
    <property type="entry name" value="HTH_animal"/>
    <property type="match status" value="1"/>
</dbReference>
<reference evidence="3 4" key="1">
    <citation type="journal article" date="2014" name="Nat. Genet.">
        <title>Genome and transcriptome of the porcine whipworm Trichuris suis.</title>
        <authorList>
            <person name="Jex A.R."/>
            <person name="Nejsum P."/>
            <person name="Schwarz E.M."/>
            <person name="Hu L."/>
            <person name="Young N.D."/>
            <person name="Hall R.S."/>
            <person name="Korhonen P.K."/>
            <person name="Liao S."/>
            <person name="Thamsborg S."/>
            <person name="Xia J."/>
            <person name="Xu P."/>
            <person name="Wang S."/>
            <person name="Scheerlinck J.P."/>
            <person name="Hofmann A."/>
            <person name="Sternberg P.W."/>
            <person name="Wang J."/>
            <person name="Gasser R.B."/>
        </authorList>
    </citation>
    <scope>NUCLEOTIDE SEQUENCE [LARGE SCALE GENOMIC DNA]</scope>
    <source>
        <strain evidence="3">DCEP-RM93M</strain>
    </source>
</reference>